<dbReference type="EMBL" id="JARKHS020001943">
    <property type="protein sequence ID" value="KAK8787313.1"/>
    <property type="molecule type" value="Genomic_DNA"/>
</dbReference>
<dbReference type="InterPro" id="IPR005829">
    <property type="entry name" value="Sugar_transporter_CS"/>
</dbReference>
<gene>
    <name evidence="6" type="ORF">V5799_022914</name>
</gene>
<evidence type="ECO:0000256" key="4">
    <source>
        <dbReference type="ARBA" id="ARBA00023136"/>
    </source>
</evidence>
<comment type="caution">
    <text evidence="6">The sequence shown here is derived from an EMBL/GenBank/DDBJ whole genome shotgun (WGS) entry which is preliminary data.</text>
</comment>
<reference evidence="6 7" key="1">
    <citation type="journal article" date="2023" name="Arcadia Sci">
        <title>De novo assembly of a long-read Amblyomma americanum tick genome.</title>
        <authorList>
            <person name="Chou S."/>
            <person name="Poskanzer K.E."/>
            <person name="Rollins M."/>
            <person name="Thuy-Boun P.S."/>
        </authorList>
    </citation>
    <scope>NUCLEOTIDE SEQUENCE [LARGE SCALE GENOMIC DNA]</scope>
    <source>
        <strain evidence="6">F_SG_1</strain>
        <tissue evidence="6">Salivary glands</tissue>
    </source>
</reference>
<dbReference type="GO" id="GO:0016020">
    <property type="term" value="C:membrane"/>
    <property type="evidence" value="ECO:0007669"/>
    <property type="project" value="UniProtKB-SubCell"/>
</dbReference>
<evidence type="ECO:0000256" key="5">
    <source>
        <dbReference type="SAM" id="Phobius"/>
    </source>
</evidence>
<feature type="transmembrane region" description="Helical" evidence="5">
    <location>
        <begin position="143"/>
        <end position="162"/>
    </location>
</feature>
<keyword evidence="3 5" id="KW-1133">Transmembrane helix</keyword>
<dbReference type="AlphaFoldDB" id="A0AAQ4FKM4"/>
<dbReference type="InterPro" id="IPR011701">
    <property type="entry name" value="MFS"/>
</dbReference>
<evidence type="ECO:0000256" key="2">
    <source>
        <dbReference type="ARBA" id="ARBA00022692"/>
    </source>
</evidence>
<evidence type="ECO:0000313" key="7">
    <source>
        <dbReference type="Proteomes" id="UP001321473"/>
    </source>
</evidence>
<feature type="transmembrane region" description="Helical" evidence="5">
    <location>
        <begin position="22"/>
        <end position="40"/>
    </location>
</feature>
<comment type="subcellular location">
    <subcellularLocation>
        <location evidence="1">Membrane</location>
        <topology evidence="1">Multi-pass membrane protein</topology>
    </subcellularLocation>
</comment>
<dbReference type="PROSITE" id="PS00216">
    <property type="entry name" value="SUGAR_TRANSPORT_1"/>
    <property type="match status" value="1"/>
</dbReference>
<evidence type="ECO:0000256" key="1">
    <source>
        <dbReference type="ARBA" id="ARBA00004141"/>
    </source>
</evidence>
<keyword evidence="2 5" id="KW-0812">Transmembrane</keyword>
<evidence type="ECO:0000256" key="3">
    <source>
        <dbReference type="ARBA" id="ARBA00022989"/>
    </source>
</evidence>
<dbReference type="InterPro" id="IPR036259">
    <property type="entry name" value="MFS_trans_sf"/>
</dbReference>
<dbReference type="Gene3D" id="1.20.1250.20">
    <property type="entry name" value="MFS general substrate transporter like domains"/>
    <property type="match status" value="1"/>
</dbReference>
<protein>
    <submittedName>
        <fullName evidence="6">Uncharacterized protein</fullName>
    </submittedName>
</protein>
<name>A0AAQ4FKM4_AMBAM</name>
<dbReference type="Proteomes" id="UP001321473">
    <property type="component" value="Unassembled WGS sequence"/>
</dbReference>
<dbReference type="SUPFAM" id="SSF103473">
    <property type="entry name" value="MFS general substrate transporter"/>
    <property type="match status" value="1"/>
</dbReference>
<accession>A0AAQ4FKM4</accession>
<organism evidence="6 7">
    <name type="scientific">Amblyomma americanum</name>
    <name type="common">Lone star tick</name>
    <dbReference type="NCBI Taxonomy" id="6943"/>
    <lineage>
        <taxon>Eukaryota</taxon>
        <taxon>Metazoa</taxon>
        <taxon>Ecdysozoa</taxon>
        <taxon>Arthropoda</taxon>
        <taxon>Chelicerata</taxon>
        <taxon>Arachnida</taxon>
        <taxon>Acari</taxon>
        <taxon>Parasitiformes</taxon>
        <taxon>Ixodida</taxon>
        <taxon>Ixodoidea</taxon>
        <taxon>Ixodidae</taxon>
        <taxon>Amblyomminae</taxon>
        <taxon>Amblyomma</taxon>
    </lineage>
</organism>
<evidence type="ECO:0000313" key="6">
    <source>
        <dbReference type="EMBL" id="KAK8787313.1"/>
    </source>
</evidence>
<dbReference type="Pfam" id="PF07690">
    <property type="entry name" value="MFS_1"/>
    <property type="match status" value="1"/>
</dbReference>
<feature type="transmembrane region" description="Helical" evidence="5">
    <location>
        <begin position="174"/>
        <end position="193"/>
    </location>
</feature>
<keyword evidence="4 5" id="KW-0472">Membrane</keyword>
<proteinExistence type="predicted"/>
<dbReference type="GO" id="GO:0022857">
    <property type="term" value="F:transmembrane transporter activity"/>
    <property type="evidence" value="ECO:0007669"/>
    <property type="project" value="InterPro"/>
</dbReference>
<feature type="transmembrane region" description="Helical" evidence="5">
    <location>
        <begin position="52"/>
        <end position="70"/>
    </location>
</feature>
<keyword evidence="7" id="KW-1185">Reference proteome</keyword>
<sequence>MSGALLVVPLAGYFADNLGRKAVIIAGVVVLLASTTATCLSRSYTYYLVARFVNSACASSIFVISLILLYEYLPCVIHWLLAASRGDEAQAVMLKAADMNDMNRVVAKQAVRRISWEHSRGAASCYTYGTVFAAPKVEFKSRYLIMVLVASFMMVLGIYGIAWSKRMRKGTTAAVVALILSAPFYVLMFVWLVSLGRGGNTLI</sequence>